<organism evidence="2 3">
    <name type="scientific">Geomonas propionica</name>
    <dbReference type="NCBI Taxonomy" id="2798582"/>
    <lineage>
        <taxon>Bacteria</taxon>
        <taxon>Pseudomonadati</taxon>
        <taxon>Thermodesulfobacteriota</taxon>
        <taxon>Desulfuromonadia</taxon>
        <taxon>Geobacterales</taxon>
        <taxon>Geobacteraceae</taxon>
        <taxon>Geomonas</taxon>
    </lineage>
</organism>
<sequence>MTVVLTKLAAIVGPMVAQGILDRLLSSKGAGSKMERVVEAMGKGVSVIAALHGEFGEKFLNAISEVVGQKQGHAWTYEAGSSDYIKLDPPANRLEQLSALRDELNINLDRLIAIGKMSDDALMNYFRGTLSVWRQRYTQLIGFDEDAQQAFATMDQLLDGTKRNFRDVMEMISKTSLGGVGGLMVISGVLLATSTGVGLATSISIFLFGIPWASVGVLVIPGAILLGLSRCKFSSRHAMTTCIKMSYKLLEEKHKGIAPEPVVA</sequence>
<keyword evidence="1" id="KW-1133">Transmembrane helix</keyword>
<keyword evidence="3" id="KW-1185">Reference proteome</keyword>
<name>A0ABS0YPB9_9BACT</name>
<keyword evidence="1" id="KW-0472">Membrane</keyword>
<dbReference type="EMBL" id="JAEMHK010000003">
    <property type="protein sequence ID" value="MBJ6799761.1"/>
    <property type="molecule type" value="Genomic_DNA"/>
</dbReference>
<proteinExistence type="predicted"/>
<keyword evidence="1" id="KW-0812">Transmembrane</keyword>
<evidence type="ECO:0000313" key="2">
    <source>
        <dbReference type="EMBL" id="MBJ6799761.1"/>
    </source>
</evidence>
<accession>A0ABS0YPB9</accession>
<protein>
    <submittedName>
        <fullName evidence="2">Uncharacterized protein</fullName>
    </submittedName>
</protein>
<dbReference type="Proteomes" id="UP000641025">
    <property type="component" value="Unassembled WGS sequence"/>
</dbReference>
<evidence type="ECO:0000313" key="3">
    <source>
        <dbReference type="Proteomes" id="UP000641025"/>
    </source>
</evidence>
<reference evidence="2 3" key="1">
    <citation type="submission" date="2020-12" db="EMBL/GenBank/DDBJ databases">
        <title>Geomonas sp. Red259, isolated from paddy soil.</title>
        <authorList>
            <person name="Xu Z."/>
            <person name="Zhang Z."/>
            <person name="Masuda Y."/>
            <person name="Itoh H."/>
            <person name="Senoo K."/>
        </authorList>
    </citation>
    <scope>NUCLEOTIDE SEQUENCE [LARGE SCALE GENOMIC DNA]</scope>
    <source>
        <strain evidence="2 3">Red259</strain>
    </source>
</reference>
<feature type="transmembrane region" description="Helical" evidence="1">
    <location>
        <begin position="176"/>
        <end position="199"/>
    </location>
</feature>
<evidence type="ECO:0000256" key="1">
    <source>
        <dbReference type="SAM" id="Phobius"/>
    </source>
</evidence>
<comment type="caution">
    <text evidence="2">The sequence shown here is derived from an EMBL/GenBank/DDBJ whole genome shotgun (WGS) entry which is preliminary data.</text>
</comment>
<feature type="transmembrane region" description="Helical" evidence="1">
    <location>
        <begin position="205"/>
        <end position="228"/>
    </location>
</feature>
<dbReference type="RefSeq" id="WP_199394263.1">
    <property type="nucleotide sequence ID" value="NZ_JAEMHK010000003.1"/>
</dbReference>
<gene>
    <name evidence="2" type="ORF">JFN90_06375</name>
</gene>